<sequence length="278" mass="31701">MESGSLPPPPPPVSGPLTPPPPPPPPVSGPLTPPPPPSPGTRRFLSSSHRLSVARHCLRARTGSRLTCSAFIEIMPKVRYKYCIVPTCKNTTSKTPHKVFFTVPIGEEVRRAWCLAAGRVPGVHKTLSSKCCRFICEDHFDLENDMENYVKWKLFGVGKLILKRGVLPHKFICQNEGKEAEKNVSPPRLKKDNTEYSKKDKKHLKNEQKKGKKRKEKQREHGREETDIEIKEEFDENIFDHNPKILDKEEDKQIHNDIYIIKYDAETGGEYLVKVFDT</sequence>
<proteinExistence type="predicted"/>
<reference evidence="8" key="1">
    <citation type="submission" date="2021-09" db="EMBL/GenBank/DDBJ databases">
        <authorList>
            <person name="Martin H S."/>
        </authorList>
    </citation>
    <scope>NUCLEOTIDE SEQUENCE</scope>
</reference>
<dbReference type="SMART" id="SM00980">
    <property type="entry name" value="THAP"/>
    <property type="match status" value="1"/>
</dbReference>
<evidence type="ECO:0000256" key="3">
    <source>
        <dbReference type="ARBA" id="ARBA00022833"/>
    </source>
</evidence>
<dbReference type="OrthoDB" id="8123506at2759"/>
<feature type="region of interest" description="Disordered" evidence="6">
    <location>
        <begin position="1"/>
        <end position="45"/>
    </location>
</feature>
<dbReference type="Proteomes" id="UP000789524">
    <property type="component" value="Unassembled WGS sequence"/>
</dbReference>
<feature type="compositionally biased region" description="Basic and acidic residues" evidence="6">
    <location>
        <begin position="217"/>
        <end position="231"/>
    </location>
</feature>
<organism evidence="8 9">
    <name type="scientific">Danaus chrysippus</name>
    <name type="common">African queen</name>
    <dbReference type="NCBI Taxonomy" id="151541"/>
    <lineage>
        <taxon>Eukaryota</taxon>
        <taxon>Metazoa</taxon>
        <taxon>Ecdysozoa</taxon>
        <taxon>Arthropoda</taxon>
        <taxon>Hexapoda</taxon>
        <taxon>Insecta</taxon>
        <taxon>Pterygota</taxon>
        <taxon>Neoptera</taxon>
        <taxon>Endopterygota</taxon>
        <taxon>Lepidoptera</taxon>
        <taxon>Glossata</taxon>
        <taxon>Ditrysia</taxon>
        <taxon>Papilionoidea</taxon>
        <taxon>Nymphalidae</taxon>
        <taxon>Danainae</taxon>
        <taxon>Danaini</taxon>
        <taxon>Danaina</taxon>
        <taxon>Danaus</taxon>
        <taxon>Anosia</taxon>
    </lineage>
</organism>
<evidence type="ECO:0000256" key="4">
    <source>
        <dbReference type="ARBA" id="ARBA00023125"/>
    </source>
</evidence>
<feature type="compositionally biased region" description="Basic and acidic residues" evidence="6">
    <location>
        <begin position="189"/>
        <end position="198"/>
    </location>
</feature>
<dbReference type="InterPro" id="IPR006612">
    <property type="entry name" value="THAP_Znf"/>
</dbReference>
<dbReference type="GO" id="GO:0008270">
    <property type="term" value="F:zinc ion binding"/>
    <property type="evidence" value="ECO:0007669"/>
    <property type="project" value="UniProtKB-KW"/>
</dbReference>
<keyword evidence="9" id="KW-1185">Reference proteome</keyword>
<evidence type="ECO:0000256" key="5">
    <source>
        <dbReference type="PROSITE-ProRule" id="PRU00309"/>
    </source>
</evidence>
<accession>A0A8J2QH19</accession>
<dbReference type="AlphaFoldDB" id="A0A8J2QH19"/>
<feature type="compositionally biased region" description="Pro residues" evidence="6">
    <location>
        <begin position="1"/>
        <end position="39"/>
    </location>
</feature>
<evidence type="ECO:0000256" key="1">
    <source>
        <dbReference type="ARBA" id="ARBA00022723"/>
    </source>
</evidence>
<evidence type="ECO:0000259" key="7">
    <source>
        <dbReference type="PROSITE" id="PS50950"/>
    </source>
</evidence>
<comment type="caution">
    <text evidence="8">The sequence shown here is derived from an EMBL/GenBank/DDBJ whole genome shotgun (WGS) entry which is preliminary data.</text>
</comment>
<keyword evidence="1" id="KW-0479">Metal-binding</keyword>
<dbReference type="EMBL" id="CAKASE010000046">
    <property type="protein sequence ID" value="CAG9561543.1"/>
    <property type="molecule type" value="Genomic_DNA"/>
</dbReference>
<dbReference type="Pfam" id="PF05485">
    <property type="entry name" value="THAP"/>
    <property type="match status" value="1"/>
</dbReference>
<dbReference type="GO" id="GO:0003677">
    <property type="term" value="F:DNA binding"/>
    <property type="evidence" value="ECO:0007669"/>
    <property type="project" value="UniProtKB-UniRule"/>
</dbReference>
<gene>
    <name evidence="8" type="ORF">DCHRY22_LOCUS3035</name>
</gene>
<dbReference type="PROSITE" id="PS50950">
    <property type="entry name" value="ZF_THAP"/>
    <property type="match status" value="1"/>
</dbReference>
<protein>
    <submittedName>
        <fullName evidence="8">(African queen) hypothetical protein</fullName>
    </submittedName>
</protein>
<feature type="region of interest" description="Disordered" evidence="6">
    <location>
        <begin position="178"/>
        <end position="233"/>
    </location>
</feature>
<feature type="domain" description="THAP-type" evidence="7">
    <location>
        <begin position="75"/>
        <end position="171"/>
    </location>
</feature>
<keyword evidence="2 5" id="KW-0863">Zinc-finger</keyword>
<feature type="compositionally biased region" description="Basic residues" evidence="6">
    <location>
        <begin position="199"/>
        <end position="216"/>
    </location>
</feature>
<keyword evidence="3" id="KW-0862">Zinc</keyword>
<evidence type="ECO:0000313" key="9">
    <source>
        <dbReference type="Proteomes" id="UP000789524"/>
    </source>
</evidence>
<evidence type="ECO:0000256" key="2">
    <source>
        <dbReference type="ARBA" id="ARBA00022771"/>
    </source>
</evidence>
<evidence type="ECO:0000256" key="6">
    <source>
        <dbReference type="SAM" id="MobiDB-lite"/>
    </source>
</evidence>
<name>A0A8J2QH19_9NEOP</name>
<evidence type="ECO:0000313" key="8">
    <source>
        <dbReference type="EMBL" id="CAG9561543.1"/>
    </source>
</evidence>
<keyword evidence="4 5" id="KW-0238">DNA-binding</keyword>
<dbReference type="SUPFAM" id="SSF57716">
    <property type="entry name" value="Glucocorticoid receptor-like (DNA-binding domain)"/>
    <property type="match status" value="1"/>
</dbReference>
<dbReference type="SUPFAM" id="SSF101447">
    <property type="entry name" value="Formin homology 2 domain (FH2 domain)"/>
    <property type="match status" value="1"/>
</dbReference>